<dbReference type="Pfam" id="PF13483">
    <property type="entry name" value="Lactamase_B_3"/>
    <property type="match status" value="1"/>
</dbReference>
<dbReference type="Pfam" id="PF25451">
    <property type="entry name" value="SCP2_Rv3818"/>
    <property type="match status" value="1"/>
</dbReference>
<dbReference type="PROSITE" id="PS51296">
    <property type="entry name" value="RIESKE"/>
    <property type="match status" value="1"/>
</dbReference>
<dbReference type="SUPFAM" id="SSF50022">
    <property type="entry name" value="ISP domain"/>
    <property type="match status" value="1"/>
</dbReference>
<evidence type="ECO:0000313" key="7">
    <source>
        <dbReference type="EMBL" id="EUA54288.1"/>
    </source>
</evidence>
<dbReference type="AlphaFoldDB" id="X8CFV3"/>
<dbReference type="PATRIC" id="fig|1299331.3.peg.5795"/>
<dbReference type="GO" id="GO:0005737">
    <property type="term" value="C:cytoplasm"/>
    <property type="evidence" value="ECO:0007669"/>
    <property type="project" value="TreeGrafter"/>
</dbReference>
<dbReference type="PANTHER" id="PTHR15032:SF4">
    <property type="entry name" value="N-ACYL-PHOSPHATIDYLETHANOLAMINE-HYDROLYZING PHOSPHOLIPASE D"/>
    <property type="match status" value="1"/>
</dbReference>
<evidence type="ECO:0000256" key="5">
    <source>
        <dbReference type="SAM" id="MobiDB-lite"/>
    </source>
</evidence>
<dbReference type="PANTHER" id="PTHR15032">
    <property type="entry name" value="N-ACYL-PHOSPHATIDYLETHANOLAMINE-HYDROLYZING PHOSPHOLIPASE D"/>
    <property type="match status" value="1"/>
</dbReference>
<dbReference type="InterPro" id="IPR036922">
    <property type="entry name" value="Rieske_2Fe-2S_sf"/>
</dbReference>
<dbReference type="GO" id="GO:0016705">
    <property type="term" value="F:oxidoreductase activity, acting on paired donors, with incorporation or reduction of molecular oxygen"/>
    <property type="evidence" value="ECO:0007669"/>
    <property type="project" value="UniProtKB-ARBA"/>
</dbReference>
<protein>
    <submittedName>
        <fullName evidence="7">Rieske domain protein</fullName>
    </submittedName>
</protein>
<dbReference type="GO" id="GO:0004497">
    <property type="term" value="F:monooxygenase activity"/>
    <property type="evidence" value="ECO:0007669"/>
    <property type="project" value="UniProtKB-ARBA"/>
</dbReference>
<dbReference type="InterPro" id="IPR036866">
    <property type="entry name" value="RibonucZ/Hydroxyglut_hydro"/>
</dbReference>
<dbReference type="GO" id="GO:0051537">
    <property type="term" value="F:2 iron, 2 sulfur cluster binding"/>
    <property type="evidence" value="ECO:0007669"/>
    <property type="project" value="UniProtKB-KW"/>
</dbReference>
<keyword evidence="2" id="KW-0479">Metal-binding</keyword>
<evidence type="ECO:0000256" key="4">
    <source>
        <dbReference type="ARBA" id="ARBA00023014"/>
    </source>
</evidence>
<dbReference type="SUPFAM" id="SSF56281">
    <property type="entry name" value="Metallo-hydrolase/oxidoreductase"/>
    <property type="match status" value="1"/>
</dbReference>
<reference evidence="7 8" key="1">
    <citation type="submission" date="2013-12" db="EMBL/GenBank/DDBJ databases">
        <authorList>
            <person name="Zelazny A."/>
            <person name="Olivier K."/>
            <person name="Holland S."/>
            <person name="Lenaerts A."/>
            <person name="Ordway D."/>
            <person name="DeGroote M.A."/>
            <person name="Parker T."/>
            <person name="Sizemore C."/>
            <person name="Tallon L.J."/>
            <person name="Sadzewicz L.K."/>
            <person name="Sengamalay N."/>
            <person name="Fraser C.M."/>
            <person name="Hine E."/>
            <person name="Shefchek K.A."/>
            <person name="Das S.P."/>
            <person name="Tettelin H."/>
        </authorList>
    </citation>
    <scope>NUCLEOTIDE SEQUENCE [LARGE SCALE GENOMIC DNA]</scope>
    <source>
        <strain evidence="7 8">1956</strain>
    </source>
</reference>
<evidence type="ECO:0000256" key="1">
    <source>
        <dbReference type="ARBA" id="ARBA00022714"/>
    </source>
</evidence>
<evidence type="ECO:0000259" key="6">
    <source>
        <dbReference type="PROSITE" id="PS51296"/>
    </source>
</evidence>
<evidence type="ECO:0000313" key="8">
    <source>
        <dbReference type="Proteomes" id="UP000020825"/>
    </source>
</evidence>
<dbReference type="Gene3D" id="2.102.10.10">
    <property type="entry name" value="Rieske [2Fe-2S] iron-sulphur domain"/>
    <property type="match status" value="1"/>
</dbReference>
<dbReference type="Pfam" id="PF00355">
    <property type="entry name" value="Rieske"/>
    <property type="match status" value="1"/>
</dbReference>
<dbReference type="EMBL" id="JAOG01000003">
    <property type="protein sequence ID" value="EUA54288.1"/>
    <property type="molecule type" value="Genomic_DNA"/>
</dbReference>
<dbReference type="Proteomes" id="UP000020825">
    <property type="component" value="Unassembled WGS sequence"/>
</dbReference>
<feature type="compositionally biased region" description="Basic residues" evidence="5">
    <location>
        <begin position="615"/>
        <end position="628"/>
    </location>
</feature>
<accession>X8CFV3</accession>
<sequence>MQVTSVGHAGFLIETQAGSILCDPWVNPAYFASWFPFPDNSTLDWDKLGACDYLYVSHLHKDHFDAKNLAEHVNKDATVLLPDFPVPDLRNALQELGFHRFFETSDSVKHRIDGPRGGLDVMIIALRAPADGPIGDSALLVSDGATTVFNMNDARPVDLDVLAAEFGHIDVHLLQYSGAIWYPMVYDMPARAKESFGVQKRQRQMDRARQYLAQVGATWVVPSAGPPCFLDPELRHLNDDHADPANIFPDQMVFLDQMRTHGHDGGLLMMPGSTADFTGSTLNSLRHPLPTDEVEAIFTTGKADYIAAYAERMAPVVAAERASWAPAAGEPLLESLRALFEPIMSQSDEICDGIGYPVELVLGPETVILDFPKRAVRERIPDEKVRYGFEIAPELVRTVLRDREPDWVNTIFLSTRFRAWRVGGYNEYLYTFFKCLTDERIAYADGWFAETHDDSASVTLDGWEIQRRCPHLKADLSKFGVVEGNTLTCNLHGWQWRLDDGRCLTARATSCGVAARERLPPLLRLLRRWAGSAGSRGDHVAPLPLSVGHIEGHRARLDPRLQSRKPGPVHAAAPNLGQLRFPPLASPGHPTAAAVDADHPGRTRHLAQPRVHAGASRRVHRAARRTAGRPRLASPAGERPASGR</sequence>
<feature type="region of interest" description="Disordered" evidence="5">
    <location>
        <begin position="603"/>
        <end position="644"/>
    </location>
</feature>
<gene>
    <name evidence="7" type="ORF">I550_5929</name>
</gene>
<keyword evidence="4" id="KW-0411">Iron-sulfur</keyword>
<evidence type="ECO:0000256" key="3">
    <source>
        <dbReference type="ARBA" id="ARBA00023004"/>
    </source>
</evidence>
<dbReference type="InterPro" id="IPR057330">
    <property type="entry name" value="SCP2_Rv3818"/>
</dbReference>
<dbReference type="GO" id="GO:0046872">
    <property type="term" value="F:metal ion binding"/>
    <property type="evidence" value="ECO:0007669"/>
    <property type="project" value="UniProtKB-KW"/>
</dbReference>
<organism evidence="7 8">
    <name type="scientific">Mycobacterium intracellulare 1956</name>
    <dbReference type="NCBI Taxonomy" id="1299331"/>
    <lineage>
        <taxon>Bacteria</taxon>
        <taxon>Bacillati</taxon>
        <taxon>Actinomycetota</taxon>
        <taxon>Actinomycetes</taxon>
        <taxon>Mycobacteriales</taxon>
        <taxon>Mycobacteriaceae</taxon>
        <taxon>Mycobacterium</taxon>
        <taxon>Mycobacterium avium complex (MAC)</taxon>
    </lineage>
</organism>
<dbReference type="InterPro" id="IPR017941">
    <property type="entry name" value="Rieske_2Fe-2S"/>
</dbReference>
<comment type="caution">
    <text evidence="7">The sequence shown here is derived from an EMBL/GenBank/DDBJ whole genome shotgun (WGS) entry which is preliminary data.</text>
</comment>
<proteinExistence type="predicted"/>
<name>X8CFV3_MYCIT</name>
<keyword evidence="3" id="KW-0408">Iron</keyword>
<feature type="domain" description="Rieske" evidence="6">
    <location>
        <begin position="465"/>
        <end position="511"/>
    </location>
</feature>
<keyword evidence="1" id="KW-0001">2Fe-2S</keyword>
<dbReference type="Gene3D" id="3.60.15.10">
    <property type="entry name" value="Ribonuclease Z/Hydroxyacylglutathione hydrolase-like"/>
    <property type="match status" value="1"/>
</dbReference>
<evidence type="ECO:0000256" key="2">
    <source>
        <dbReference type="ARBA" id="ARBA00022723"/>
    </source>
</evidence>